<proteinExistence type="predicted"/>
<keyword evidence="2" id="KW-1185">Reference proteome</keyword>
<organism evidence="1 2">
    <name type="scientific">Trifolium medium</name>
    <dbReference type="NCBI Taxonomy" id="97028"/>
    <lineage>
        <taxon>Eukaryota</taxon>
        <taxon>Viridiplantae</taxon>
        <taxon>Streptophyta</taxon>
        <taxon>Embryophyta</taxon>
        <taxon>Tracheophyta</taxon>
        <taxon>Spermatophyta</taxon>
        <taxon>Magnoliopsida</taxon>
        <taxon>eudicotyledons</taxon>
        <taxon>Gunneridae</taxon>
        <taxon>Pentapetalae</taxon>
        <taxon>rosids</taxon>
        <taxon>fabids</taxon>
        <taxon>Fabales</taxon>
        <taxon>Fabaceae</taxon>
        <taxon>Papilionoideae</taxon>
        <taxon>50 kb inversion clade</taxon>
        <taxon>NPAAA clade</taxon>
        <taxon>Hologalegina</taxon>
        <taxon>IRL clade</taxon>
        <taxon>Trifolieae</taxon>
        <taxon>Trifolium</taxon>
    </lineage>
</organism>
<dbReference type="Proteomes" id="UP000265520">
    <property type="component" value="Unassembled WGS sequence"/>
</dbReference>
<comment type="caution">
    <text evidence="1">The sequence shown here is derived from an EMBL/GenBank/DDBJ whole genome shotgun (WGS) entry which is preliminary data.</text>
</comment>
<dbReference type="PANTHER" id="PTHR11439:SF463">
    <property type="entry name" value="REVERSE TRANSCRIPTASE TY1_COPIA-TYPE DOMAIN-CONTAINING PROTEIN"/>
    <property type="match status" value="1"/>
</dbReference>
<evidence type="ECO:0000313" key="1">
    <source>
        <dbReference type="EMBL" id="MCI86836.1"/>
    </source>
</evidence>
<feature type="non-terminal residue" evidence="1">
    <location>
        <position position="63"/>
    </location>
</feature>
<name>A0A392VEM7_9FABA</name>
<evidence type="ECO:0000313" key="2">
    <source>
        <dbReference type="Proteomes" id="UP000265520"/>
    </source>
</evidence>
<sequence length="63" mass="6924">MDSLAHKRTPTATHLKLTKDESGVDVDQSMYMSMIGSLFYLTTSRPDIAFAVGVCARYQAAPK</sequence>
<dbReference type="AlphaFoldDB" id="A0A392VEM7"/>
<dbReference type="PANTHER" id="PTHR11439">
    <property type="entry name" value="GAG-POL-RELATED RETROTRANSPOSON"/>
    <property type="match status" value="1"/>
</dbReference>
<reference evidence="1 2" key="1">
    <citation type="journal article" date="2018" name="Front. Plant Sci.">
        <title>Red Clover (Trifolium pratense) and Zigzag Clover (T. medium) - A Picture of Genomic Similarities and Differences.</title>
        <authorList>
            <person name="Dluhosova J."/>
            <person name="Istvanek J."/>
            <person name="Nedelnik J."/>
            <person name="Repkova J."/>
        </authorList>
    </citation>
    <scope>NUCLEOTIDE SEQUENCE [LARGE SCALE GENOMIC DNA]</scope>
    <source>
        <strain evidence="2">cv. 10/8</strain>
        <tissue evidence="1">Leaf</tissue>
    </source>
</reference>
<protein>
    <submittedName>
        <fullName evidence="1">Gag-pol polyprotein</fullName>
    </submittedName>
</protein>
<dbReference type="EMBL" id="LXQA011150848">
    <property type="protein sequence ID" value="MCI86836.1"/>
    <property type="molecule type" value="Genomic_DNA"/>
</dbReference>
<accession>A0A392VEM7</accession>